<reference evidence="1" key="1">
    <citation type="journal article" date="2009" name="Plant Mol. Biol.">
        <title>Insights into corn genes derived from large-scale cDNA sequencing.</title>
        <authorList>
            <person name="Alexandrov N.N."/>
            <person name="Brover V.V."/>
            <person name="Freidin S."/>
            <person name="Troukhan M.E."/>
            <person name="Tatarinova T.V."/>
            <person name="Zhang H."/>
            <person name="Swaller T.J."/>
            <person name="Lu Y.P."/>
            <person name="Bouck J."/>
            <person name="Flavell R.B."/>
            <person name="Feldmann K.A."/>
        </authorList>
    </citation>
    <scope>NUCLEOTIDE SEQUENCE</scope>
</reference>
<sequence>MSLSFWFVCLFGPPLLQLYDLLSERHTATYF</sequence>
<organism evidence="1">
    <name type="scientific">Zea mays</name>
    <name type="common">Maize</name>
    <dbReference type="NCBI Taxonomy" id="4577"/>
    <lineage>
        <taxon>Eukaryota</taxon>
        <taxon>Viridiplantae</taxon>
        <taxon>Streptophyta</taxon>
        <taxon>Embryophyta</taxon>
        <taxon>Tracheophyta</taxon>
        <taxon>Spermatophyta</taxon>
        <taxon>Magnoliopsida</taxon>
        <taxon>Liliopsida</taxon>
        <taxon>Poales</taxon>
        <taxon>Poaceae</taxon>
        <taxon>PACMAD clade</taxon>
        <taxon>Panicoideae</taxon>
        <taxon>Andropogonodae</taxon>
        <taxon>Andropogoneae</taxon>
        <taxon>Tripsacinae</taxon>
        <taxon>Zea</taxon>
    </lineage>
</organism>
<dbReference type="AlphaFoldDB" id="B6TTJ0"/>
<proteinExistence type="evidence at transcript level"/>
<evidence type="ECO:0000313" key="1">
    <source>
        <dbReference type="EMBL" id="ACG40423.1"/>
    </source>
</evidence>
<name>B6TTJ0_MAIZE</name>
<accession>B6TTJ0</accession>
<protein>
    <submittedName>
        <fullName evidence="1">Uncharacterized protein</fullName>
    </submittedName>
</protein>
<dbReference type="EMBL" id="EU968305">
    <property type="protein sequence ID" value="ACG40423.1"/>
    <property type="molecule type" value="mRNA"/>
</dbReference>